<dbReference type="PANTHER" id="PTHR11686">
    <property type="entry name" value="GAMMA GLUTAMYL TRANSPEPTIDASE"/>
    <property type="match status" value="1"/>
</dbReference>
<feature type="region of interest" description="Disordered" evidence="4">
    <location>
        <begin position="551"/>
        <end position="576"/>
    </location>
</feature>
<keyword evidence="3" id="KW-0812">Transmembrane</keyword>
<dbReference type="EC" id="2.3.2.2" evidence="3"/>
<evidence type="ECO:0000256" key="2">
    <source>
        <dbReference type="PIRSR" id="PIRSR600101-2"/>
    </source>
</evidence>
<proteinExistence type="inferred from homology"/>
<dbReference type="GO" id="GO:0005886">
    <property type="term" value="C:plasma membrane"/>
    <property type="evidence" value="ECO:0007669"/>
    <property type="project" value="TreeGrafter"/>
</dbReference>
<gene>
    <name evidence="5" type="ORF">MMEN_LOCUS16699</name>
</gene>
<keyword evidence="3" id="KW-0378">Hydrolase</keyword>
<feature type="binding site" evidence="2">
    <location>
        <position position="477"/>
    </location>
    <ligand>
        <name>L-glutamate</name>
        <dbReference type="ChEBI" id="CHEBI:29985"/>
    </ligand>
</feature>
<dbReference type="InterPro" id="IPR043137">
    <property type="entry name" value="GGT_ssub_C"/>
</dbReference>
<dbReference type="PANTHER" id="PTHR11686:SF54">
    <property type="entry name" value="GLUTATHIONE HYDROLASE 7"/>
    <property type="match status" value="1"/>
</dbReference>
<comment type="subcellular location">
    <subcellularLocation>
        <location evidence="3">Membrane</location>
        <topology evidence="3">Single-pass type II membrane protein</topology>
    </subcellularLocation>
</comment>
<protein>
    <recommendedName>
        <fullName evidence="3">Glutathione hydrolase</fullName>
        <ecNumber evidence="3">2.3.2.2</ecNumber>
        <ecNumber evidence="3">3.4.19.13</ecNumber>
    </recommendedName>
    <alternativeName>
        <fullName evidence="3">Gamma-glutamyltransferase</fullName>
    </alternativeName>
    <alternativeName>
        <fullName evidence="3">Gamma-glutamyltranspeptidase</fullName>
    </alternativeName>
</protein>
<dbReference type="Proteomes" id="UP000677803">
    <property type="component" value="Unassembled WGS sequence"/>
</dbReference>
<feature type="binding site" evidence="2">
    <location>
        <position position="529"/>
    </location>
    <ligand>
        <name>L-glutamate</name>
        <dbReference type="ChEBI" id="CHEBI:29985"/>
    </ligand>
</feature>
<evidence type="ECO:0000313" key="6">
    <source>
        <dbReference type="Proteomes" id="UP000677803"/>
    </source>
</evidence>
<comment type="catalytic activity">
    <reaction evidence="3">
        <text>an N-terminal (5-L-glutamyl)-[peptide] + an alpha-amino acid = 5-L-glutamyl amino acid + an N-terminal L-alpha-aminoacyl-[peptide]</text>
        <dbReference type="Rhea" id="RHEA:23904"/>
        <dbReference type="Rhea" id="RHEA-COMP:9780"/>
        <dbReference type="Rhea" id="RHEA-COMP:9795"/>
        <dbReference type="ChEBI" id="CHEBI:77644"/>
        <dbReference type="ChEBI" id="CHEBI:78597"/>
        <dbReference type="ChEBI" id="CHEBI:78599"/>
        <dbReference type="ChEBI" id="CHEBI:78608"/>
        <dbReference type="EC" id="2.3.2.2"/>
    </reaction>
</comment>
<comment type="catalytic activity">
    <reaction evidence="3">
        <text>glutathione + H2O = L-cysteinylglycine + L-glutamate</text>
        <dbReference type="Rhea" id="RHEA:28807"/>
        <dbReference type="ChEBI" id="CHEBI:15377"/>
        <dbReference type="ChEBI" id="CHEBI:29985"/>
        <dbReference type="ChEBI" id="CHEBI:57925"/>
        <dbReference type="ChEBI" id="CHEBI:61694"/>
        <dbReference type="EC" id="3.4.19.13"/>
    </reaction>
</comment>
<keyword evidence="6" id="KW-1185">Reference proteome</keyword>
<accession>A0A8S4BDL7</accession>
<dbReference type="Gene3D" id="3.60.20.40">
    <property type="match status" value="1"/>
</dbReference>
<dbReference type="OrthoDB" id="2015213at2759"/>
<keyword evidence="3" id="KW-1133">Transmembrane helix</keyword>
<evidence type="ECO:0000256" key="4">
    <source>
        <dbReference type="SAM" id="MobiDB-lite"/>
    </source>
</evidence>
<dbReference type="Gene3D" id="1.10.246.130">
    <property type="match status" value="1"/>
</dbReference>
<feature type="compositionally biased region" description="Basic and acidic residues" evidence="4">
    <location>
        <begin position="567"/>
        <end position="576"/>
    </location>
</feature>
<comment type="pathway">
    <text evidence="3">Sulfur metabolism; glutathione metabolism.</text>
</comment>
<feature type="region of interest" description="Disordered" evidence="4">
    <location>
        <begin position="1"/>
        <end position="57"/>
    </location>
</feature>
<keyword evidence="3" id="KW-0012">Acyltransferase</keyword>
<dbReference type="EMBL" id="CAJRST010033334">
    <property type="protein sequence ID" value="CAG5983967.1"/>
    <property type="molecule type" value="Genomic_DNA"/>
</dbReference>
<keyword evidence="3" id="KW-0808">Transferase</keyword>
<dbReference type="SUPFAM" id="SSF56235">
    <property type="entry name" value="N-terminal nucleophile aminohydrolases (Ntn hydrolases)"/>
    <property type="match status" value="1"/>
</dbReference>
<dbReference type="GO" id="GO:0103068">
    <property type="term" value="F:leukotriene C4 gamma-glutamyl transferase activity"/>
    <property type="evidence" value="ECO:0007669"/>
    <property type="project" value="UniProtKB-EC"/>
</dbReference>
<keyword evidence="3" id="KW-0472">Membrane</keyword>
<dbReference type="GO" id="GO:0036374">
    <property type="term" value="F:glutathione hydrolase activity"/>
    <property type="evidence" value="ECO:0007669"/>
    <property type="project" value="UniProtKB-UniRule"/>
</dbReference>
<dbReference type="PRINTS" id="PR01210">
    <property type="entry name" value="GGTRANSPTASE"/>
</dbReference>
<feature type="compositionally biased region" description="Low complexity" evidence="4">
    <location>
        <begin position="21"/>
        <end position="33"/>
    </location>
</feature>
<comment type="catalytic activity">
    <reaction evidence="3">
        <text>an S-substituted glutathione + H2O = an S-substituted L-cysteinylglycine + L-glutamate</text>
        <dbReference type="Rhea" id="RHEA:59468"/>
        <dbReference type="ChEBI" id="CHEBI:15377"/>
        <dbReference type="ChEBI" id="CHEBI:29985"/>
        <dbReference type="ChEBI" id="CHEBI:90779"/>
        <dbReference type="ChEBI" id="CHEBI:143103"/>
        <dbReference type="EC" id="3.4.19.13"/>
    </reaction>
</comment>
<feature type="transmembrane region" description="Helical" evidence="3">
    <location>
        <begin position="78"/>
        <end position="98"/>
    </location>
</feature>
<reference evidence="5" key="1">
    <citation type="submission" date="2021-05" db="EMBL/GenBank/DDBJ databases">
        <authorList>
            <person name="Tigano A."/>
        </authorList>
    </citation>
    <scope>NUCLEOTIDE SEQUENCE</scope>
</reference>
<evidence type="ECO:0000256" key="3">
    <source>
        <dbReference type="RuleBase" id="RU368068"/>
    </source>
</evidence>
<comment type="caution">
    <text evidence="5">The sequence shown here is derived from an EMBL/GenBank/DDBJ whole genome shotgun (WGS) entry which is preliminary data.</text>
</comment>
<name>A0A8S4BDL7_9TELE</name>
<dbReference type="InterPro" id="IPR000101">
    <property type="entry name" value="GGT_peptidase"/>
</dbReference>
<dbReference type="EC" id="3.4.19.13" evidence="3"/>
<organism evidence="5 6">
    <name type="scientific">Menidia menidia</name>
    <name type="common">Atlantic silverside</name>
    <dbReference type="NCBI Taxonomy" id="238744"/>
    <lineage>
        <taxon>Eukaryota</taxon>
        <taxon>Metazoa</taxon>
        <taxon>Chordata</taxon>
        <taxon>Craniata</taxon>
        <taxon>Vertebrata</taxon>
        <taxon>Euteleostomi</taxon>
        <taxon>Actinopterygii</taxon>
        <taxon>Neopterygii</taxon>
        <taxon>Teleostei</taxon>
        <taxon>Neoteleostei</taxon>
        <taxon>Acanthomorphata</taxon>
        <taxon>Ovalentaria</taxon>
        <taxon>Atherinomorphae</taxon>
        <taxon>Atheriniformes</taxon>
        <taxon>Atherinopsidae</taxon>
        <taxon>Menidiinae</taxon>
        <taxon>Menidia</taxon>
    </lineage>
</organism>
<dbReference type="Pfam" id="PF01019">
    <property type="entry name" value="G_glu_transpept"/>
    <property type="match status" value="1"/>
</dbReference>
<comment type="similarity">
    <text evidence="1">Belongs to the gamma-glutamyltransferase family.</text>
</comment>
<dbReference type="InterPro" id="IPR029055">
    <property type="entry name" value="Ntn_hydrolases_N"/>
</dbReference>
<dbReference type="GO" id="GO:0006751">
    <property type="term" value="P:glutathione catabolic process"/>
    <property type="evidence" value="ECO:0007669"/>
    <property type="project" value="UniProtKB-UniRule"/>
</dbReference>
<evidence type="ECO:0000256" key="1">
    <source>
        <dbReference type="ARBA" id="ARBA00009381"/>
    </source>
</evidence>
<dbReference type="AlphaFoldDB" id="A0A8S4BDL7"/>
<evidence type="ECO:0000313" key="5">
    <source>
        <dbReference type="EMBL" id="CAG5983967.1"/>
    </source>
</evidence>
<sequence>MDPSPGAKLNKGLTSDYKSCGNSSELANGSSSSDLIKHEPVQLKDMSSGSPNKFDQGLSELKEGEEDFCSHDVPKQMYAAPVIFAVGVTFAFVLTIYLDARLVLKEGVLSDHELCTALGERVLRDGGSSVDAAIAGALCLGVVHPHVSGVGGGGVMLIHDMQKNETMVINFQGSAPKAVKEEMLQNASEIKAGLLVGVPGMLMGLYSAHRLYGSLSWVDVVSRAADVAREGFNVSHSLADAISVIQGEQLLERFRDLFIPDGRALSPGSYIRMPGLAEALEAGLLNFYRGTLSEEMASEVQANGGVLSREDIGNYSVEVQQPLEGRYRDFIIQVPPPPSAGAALISALNLLEGFNFSQSTATENQTNDLISEALTEALGMARGLGDPKYNSSKSDLLSVMLSKNHTERLHERMNRTQISPPESTSTAHPLRPELRAGQVVVMGPDNLMVSVASSLSRPFGSRIITKSGIILNSLVLDFIRPNKTGEKPQTDQANVVEPGKRPLSFLMPAVMIPVWQKCGTYMALSSSGGQNRLRSVTQMLVRVLFHPKEKNDSLPIPPKMETNGLLDDTKRANRRV</sequence>
<dbReference type="InterPro" id="IPR043138">
    <property type="entry name" value="GGT_lsub"/>
</dbReference>
<comment type="function">
    <text evidence="3">Cleaves the gamma-glutamyl peptide bond of glutathione and glutathione conjugates.</text>
</comment>